<evidence type="ECO:0000256" key="6">
    <source>
        <dbReference type="ARBA" id="ARBA00022989"/>
    </source>
</evidence>
<evidence type="ECO:0000256" key="4">
    <source>
        <dbReference type="ARBA" id="ARBA00022475"/>
    </source>
</evidence>
<sequence length="154" mass="16709">MKKLMKEFKEFALRGNVVDLAVGVIIGAAFQGIVKSLTDDIISPLIGLFAKTDFSDLKVAVLGVDIRYGAFVTAVINFVIMAFLIFLLVKGMNRLAGLGKKKESAPPPKEKRRCPFCFGELDDRATRCPHCTSQLAGPEPGPETEPDQQADPAV</sequence>
<evidence type="ECO:0000256" key="7">
    <source>
        <dbReference type="ARBA" id="ARBA00023065"/>
    </source>
</evidence>
<dbReference type="InterPro" id="IPR019823">
    <property type="entry name" value="Mechanosensitive_channel_CS"/>
</dbReference>
<comment type="similarity">
    <text evidence="2 10">Belongs to the MscL family.</text>
</comment>
<evidence type="ECO:0000256" key="5">
    <source>
        <dbReference type="ARBA" id="ARBA00022692"/>
    </source>
</evidence>
<dbReference type="Gene3D" id="1.10.1200.120">
    <property type="entry name" value="Large-conductance mechanosensitive channel, MscL, domain 1"/>
    <property type="match status" value="1"/>
</dbReference>
<keyword evidence="6 10" id="KW-1133">Transmembrane helix</keyword>
<evidence type="ECO:0000256" key="2">
    <source>
        <dbReference type="ARBA" id="ARBA00007254"/>
    </source>
</evidence>
<dbReference type="PANTHER" id="PTHR30266:SF2">
    <property type="entry name" value="LARGE-CONDUCTANCE MECHANOSENSITIVE CHANNEL"/>
    <property type="match status" value="1"/>
</dbReference>
<evidence type="ECO:0000256" key="8">
    <source>
        <dbReference type="ARBA" id="ARBA00023136"/>
    </source>
</evidence>
<comment type="subcellular location">
    <subcellularLocation>
        <location evidence="1 10">Cell membrane</location>
        <topology evidence="1 10">Multi-pass membrane protein</topology>
    </subcellularLocation>
</comment>
<reference evidence="12" key="1">
    <citation type="submission" date="2015-09" db="EMBL/GenBank/DDBJ databases">
        <authorList>
            <consortium name="Pathogen Informatics"/>
        </authorList>
    </citation>
    <scope>NUCLEOTIDE SEQUENCE</scope>
    <source>
        <strain evidence="12">2789STDY5834896</strain>
    </source>
</reference>
<dbReference type="EMBL" id="FMHG01000001">
    <property type="protein sequence ID" value="SCJ42234.1"/>
    <property type="molecule type" value="Genomic_DNA"/>
</dbReference>
<accession>A0A1C6GAY5</accession>
<evidence type="ECO:0000256" key="9">
    <source>
        <dbReference type="ARBA" id="ARBA00023303"/>
    </source>
</evidence>
<keyword evidence="3 10" id="KW-0813">Transport</keyword>
<keyword evidence="8 10" id="KW-0472">Membrane</keyword>
<keyword evidence="9 10" id="KW-0407">Ion channel</keyword>
<gene>
    <name evidence="10 12" type="primary">mscL</name>
    <name evidence="12" type="ORF">SAMEA3545359_00291</name>
</gene>
<dbReference type="InterPro" id="IPR001185">
    <property type="entry name" value="MS_channel"/>
</dbReference>
<dbReference type="SUPFAM" id="SSF81330">
    <property type="entry name" value="Gated mechanosensitive channel"/>
    <property type="match status" value="1"/>
</dbReference>
<keyword evidence="4 10" id="KW-1003">Cell membrane</keyword>
<keyword evidence="5 10" id="KW-0812">Transmembrane</keyword>
<dbReference type="PRINTS" id="PR01264">
    <property type="entry name" value="MECHCHANNEL"/>
</dbReference>
<evidence type="ECO:0000256" key="11">
    <source>
        <dbReference type="SAM" id="MobiDB-lite"/>
    </source>
</evidence>
<feature type="transmembrane region" description="Helical" evidence="10">
    <location>
        <begin position="68"/>
        <end position="89"/>
    </location>
</feature>
<evidence type="ECO:0000256" key="1">
    <source>
        <dbReference type="ARBA" id="ARBA00004651"/>
    </source>
</evidence>
<comment type="subunit">
    <text evidence="10">Homopentamer.</text>
</comment>
<dbReference type="GO" id="GO:0005886">
    <property type="term" value="C:plasma membrane"/>
    <property type="evidence" value="ECO:0007669"/>
    <property type="project" value="UniProtKB-SubCell"/>
</dbReference>
<dbReference type="Pfam" id="PF01741">
    <property type="entry name" value="MscL"/>
    <property type="match status" value="1"/>
</dbReference>
<dbReference type="InterPro" id="IPR037673">
    <property type="entry name" value="MSC/AndL"/>
</dbReference>
<dbReference type="InterPro" id="IPR036019">
    <property type="entry name" value="MscL_channel"/>
</dbReference>
<protein>
    <recommendedName>
        <fullName evidence="10">Large-conductance mechanosensitive channel</fullName>
    </recommendedName>
</protein>
<dbReference type="GO" id="GO:0008381">
    <property type="term" value="F:mechanosensitive monoatomic ion channel activity"/>
    <property type="evidence" value="ECO:0007669"/>
    <property type="project" value="UniProtKB-UniRule"/>
</dbReference>
<organism evidence="12">
    <name type="scientific">uncultured Anaerotruncus sp</name>
    <dbReference type="NCBI Taxonomy" id="905011"/>
    <lineage>
        <taxon>Bacteria</taxon>
        <taxon>Bacillati</taxon>
        <taxon>Bacillota</taxon>
        <taxon>Clostridia</taxon>
        <taxon>Eubacteriales</taxon>
        <taxon>Oscillospiraceae</taxon>
        <taxon>Anaerotruncus</taxon>
        <taxon>environmental samples</taxon>
    </lineage>
</organism>
<proteinExistence type="inferred from homology"/>
<name>A0A1C6GAY5_9FIRM</name>
<dbReference type="PROSITE" id="PS01327">
    <property type="entry name" value="MSCL"/>
    <property type="match status" value="1"/>
</dbReference>
<dbReference type="AlphaFoldDB" id="A0A1C6GAY5"/>
<keyword evidence="7 10" id="KW-0406">Ion transport</keyword>
<feature type="region of interest" description="Disordered" evidence="11">
    <location>
        <begin position="130"/>
        <end position="154"/>
    </location>
</feature>
<feature type="transmembrane region" description="Helical" evidence="10">
    <location>
        <begin position="12"/>
        <end position="34"/>
    </location>
</feature>
<dbReference type="NCBIfam" id="TIGR00220">
    <property type="entry name" value="mscL"/>
    <property type="match status" value="1"/>
</dbReference>
<evidence type="ECO:0000256" key="3">
    <source>
        <dbReference type="ARBA" id="ARBA00022448"/>
    </source>
</evidence>
<evidence type="ECO:0000313" key="12">
    <source>
        <dbReference type="EMBL" id="SCJ42234.1"/>
    </source>
</evidence>
<comment type="function">
    <text evidence="10">Channel that opens in response to stretch forces in the membrane lipid bilayer. May participate in the regulation of osmotic pressure changes within the cell.</text>
</comment>
<evidence type="ECO:0000256" key="10">
    <source>
        <dbReference type="HAMAP-Rule" id="MF_00115"/>
    </source>
</evidence>
<dbReference type="HAMAP" id="MF_00115">
    <property type="entry name" value="MscL"/>
    <property type="match status" value="1"/>
</dbReference>
<dbReference type="PANTHER" id="PTHR30266">
    <property type="entry name" value="MECHANOSENSITIVE CHANNEL MSCL"/>
    <property type="match status" value="1"/>
</dbReference>